<feature type="domain" description="Helicase C-terminal" evidence="8">
    <location>
        <begin position="237"/>
        <end position="397"/>
    </location>
</feature>
<dbReference type="PROSITE" id="PS51194">
    <property type="entry name" value="HELICASE_CTER"/>
    <property type="match status" value="1"/>
</dbReference>
<evidence type="ECO:0000256" key="2">
    <source>
        <dbReference type="ARBA" id="ARBA00022801"/>
    </source>
</evidence>
<dbReference type="GO" id="GO:0003724">
    <property type="term" value="F:RNA helicase activity"/>
    <property type="evidence" value="ECO:0007669"/>
    <property type="project" value="UniProtKB-EC"/>
</dbReference>
<feature type="non-terminal residue" evidence="9">
    <location>
        <position position="1"/>
    </location>
</feature>
<evidence type="ECO:0000256" key="3">
    <source>
        <dbReference type="ARBA" id="ARBA00022806"/>
    </source>
</evidence>
<keyword evidence="10" id="KW-1185">Reference proteome</keyword>
<dbReference type="Proteomes" id="UP000095751">
    <property type="component" value="Unassembled WGS sequence"/>
</dbReference>
<proteinExistence type="inferred from homology"/>
<dbReference type="KEGG" id="fcy:FRACYDRAFT_138439"/>
<dbReference type="InterPro" id="IPR001650">
    <property type="entry name" value="Helicase_C-like"/>
</dbReference>
<dbReference type="Pfam" id="PF00270">
    <property type="entry name" value="DEAD"/>
    <property type="match status" value="1"/>
</dbReference>
<dbReference type="InParanoid" id="A0A1E7EKT0"/>
<keyword evidence="2 6" id="KW-0378">Hydrolase</keyword>
<evidence type="ECO:0000259" key="7">
    <source>
        <dbReference type="PROSITE" id="PS51192"/>
    </source>
</evidence>
<dbReference type="InterPro" id="IPR011545">
    <property type="entry name" value="DEAD/DEAH_box_helicase_dom"/>
</dbReference>
<feature type="non-terminal residue" evidence="9">
    <location>
        <position position="476"/>
    </location>
</feature>
<keyword evidence="1 6" id="KW-0547">Nucleotide-binding</keyword>
<dbReference type="InterPro" id="IPR027417">
    <property type="entry name" value="P-loop_NTPase"/>
</dbReference>
<dbReference type="SMART" id="SM00487">
    <property type="entry name" value="DEXDc"/>
    <property type="match status" value="1"/>
</dbReference>
<dbReference type="GO" id="GO:0003723">
    <property type="term" value="F:RNA binding"/>
    <property type="evidence" value="ECO:0007669"/>
    <property type="project" value="UniProtKB-UniRule"/>
</dbReference>
<dbReference type="SMART" id="SM00490">
    <property type="entry name" value="HELICc"/>
    <property type="match status" value="1"/>
</dbReference>
<evidence type="ECO:0000256" key="5">
    <source>
        <dbReference type="ARBA" id="ARBA00022884"/>
    </source>
</evidence>
<comment type="similarity">
    <text evidence="6">Belongs to the DEAD box helicase family.</text>
</comment>
<organism evidence="9 10">
    <name type="scientific">Fragilariopsis cylindrus CCMP1102</name>
    <dbReference type="NCBI Taxonomy" id="635003"/>
    <lineage>
        <taxon>Eukaryota</taxon>
        <taxon>Sar</taxon>
        <taxon>Stramenopiles</taxon>
        <taxon>Ochrophyta</taxon>
        <taxon>Bacillariophyta</taxon>
        <taxon>Bacillariophyceae</taxon>
        <taxon>Bacillariophycidae</taxon>
        <taxon>Bacillariales</taxon>
        <taxon>Bacillariaceae</taxon>
        <taxon>Fragilariopsis</taxon>
    </lineage>
</organism>
<reference evidence="9 10" key="1">
    <citation type="submission" date="2016-09" db="EMBL/GenBank/DDBJ databases">
        <title>Extensive genetic diversity and differential bi-allelic expression allows diatom success in the polar Southern Ocean.</title>
        <authorList>
            <consortium name="DOE Joint Genome Institute"/>
            <person name="Mock T."/>
            <person name="Otillar R.P."/>
            <person name="Strauss J."/>
            <person name="Dupont C."/>
            <person name="Frickenhaus S."/>
            <person name="Maumus F."/>
            <person name="Mcmullan M."/>
            <person name="Sanges R."/>
            <person name="Schmutz J."/>
            <person name="Toseland A."/>
            <person name="Valas R."/>
            <person name="Veluchamy A."/>
            <person name="Ward B.J."/>
            <person name="Allen A."/>
            <person name="Barry K."/>
            <person name="Falciatore A."/>
            <person name="Ferrante M."/>
            <person name="Fortunato A.E."/>
            <person name="Gloeckner G."/>
            <person name="Gruber A."/>
            <person name="Hipkin R."/>
            <person name="Janech M."/>
            <person name="Kroth P."/>
            <person name="Leese F."/>
            <person name="Lindquist E."/>
            <person name="Lyon B.R."/>
            <person name="Martin J."/>
            <person name="Mayer C."/>
            <person name="Parker M."/>
            <person name="Quesneville H."/>
            <person name="Raymond J."/>
            <person name="Uhlig C."/>
            <person name="Valentin K.U."/>
            <person name="Worden A.Z."/>
            <person name="Armbrust E.V."/>
            <person name="Bowler C."/>
            <person name="Green B."/>
            <person name="Moulton V."/>
            <person name="Van Oosterhout C."/>
            <person name="Grigoriev I."/>
        </authorList>
    </citation>
    <scope>NUCLEOTIDE SEQUENCE [LARGE SCALE GENOMIC DNA]</scope>
    <source>
        <strain evidence="9 10">CCMP1102</strain>
    </source>
</reference>
<evidence type="ECO:0000256" key="4">
    <source>
        <dbReference type="ARBA" id="ARBA00022840"/>
    </source>
</evidence>
<name>A0A1E7EKT0_9STRA</name>
<evidence type="ECO:0000259" key="8">
    <source>
        <dbReference type="PROSITE" id="PS51194"/>
    </source>
</evidence>
<dbReference type="GO" id="GO:0005524">
    <property type="term" value="F:ATP binding"/>
    <property type="evidence" value="ECO:0007669"/>
    <property type="project" value="UniProtKB-UniRule"/>
</dbReference>
<dbReference type="OrthoDB" id="193716at2759"/>
<dbReference type="PANTHER" id="PTHR24031">
    <property type="entry name" value="RNA HELICASE"/>
    <property type="match status" value="1"/>
</dbReference>
<dbReference type="CDD" id="cd18787">
    <property type="entry name" value="SF2_C_DEAD"/>
    <property type="match status" value="1"/>
</dbReference>
<comment type="catalytic activity">
    <reaction evidence="6">
        <text>ATP + H2O = ADP + phosphate + H(+)</text>
        <dbReference type="Rhea" id="RHEA:13065"/>
        <dbReference type="ChEBI" id="CHEBI:15377"/>
        <dbReference type="ChEBI" id="CHEBI:15378"/>
        <dbReference type="ChEBI" id="CHEBI:30616"/>
        <dbReference type="ChEBI" id="CHEBI:43474"/>
        <dbReference type="ChEBI" id="CHEBI:456216"/>
        <dbReference type="EC" id="3.6.4.13"/>
    </reaction>
</comment>
<keyword evidence="3 6" id="KW-0347">Helicase</keyword>
<dbReference type="SUPFAM" id="SSF52540">
    <property type="entry name" value="P-loop containing nucleoside triphosphate hydrolases"/>
    <property type="match status" value="1"/>
</dbReference>
<gene>
    <name evidence="9" type="ORF">FRACYDRAFT_138439</name>
</gene>
<feature type="domain" description="Helicase ATP-binding" evidence="7">
    <location>
        <begin position="14"/>
        <end position="205"/>
    </location>
</feature>
<accession>A0A1E7EKT0</accession>
<protein>
    <recommendedName>
        <fullName evidence="6">ATP-dependent RNA helicase</fullName>
        <ecNumber evidence="6">3.6.4.13</ecNumber>
    </recommendedName>
</protein>
<dbReference type="PROSITE" id="PS51192">
    <property type="entry name" value="HELICASE_ATP_BIND_1"/>
    <property type="match status" value="1"/>
</dbReference>
<dbReference type="FunCoup" id="A0A1E7EKT0">
    <property type="interactions" value="11"/>
</dbReference>
<evidence type="ECO:0000256" key="1">
    <source>
        <dbReference type="ARBA" id="ARBA00022741"/>
    </source>
</evidence>
<dbReference type="CDD" id="cd00268">
    <property type="entry name" value="DEADc"/>
    <property type="match status" value="1"/>
</dbReference>
<evidence type="ECO:0000313" key="9">
    <source>
        <dbReference type="EMBL" id="OEU06508.1"/>
    </source>
</evidence>
<dbReference type="Pfam" id="PF00271">
    <property type="entry name" value="Helicase_C"/>
    <property type="match status" value="1"/>
</dbReference>
<dbReference type="InterPro" id="IPR014001">
    <property type="entry name" value="Helicase_ATP-bd"/>
</dbReference>
<dbReference type="InterPro" id="IPR044742">
    <property type="entry name" value="DEAD/DEAH_RhlB"/>
</dbReference>
<keyword evidence="5 6" id="KW-0694">RNA-binding</keyword>
<sequence>QGFTSMTDIQARTWDAVLEGKDVVGRSRTGSGKAAFLLPTLERIIQQGHMREDGEDGVRILVISPTRELATQIHNTAEGLVRVHKGVGASCQVMFGGTARGVDLQMLDRRLPTILTATPGRLIDHLESSKLKDRGIHFADTVKNVDVLILDEMDRLLDMGFRDEIHKIVSYLPSKNRRQTLLFSATVPPTVQTQIQRFLNPSYESIDCIQEDDPNSHVANTVEQSYVVLPPTKLITGVVQLIDKLMKQQQSDGTTTKLMVFFNTTAQVEFFVNLFKKNGGTHRVMEIHSKLSQNERSKTSQRFRKVTTGILFTSDVSARGVDYPNVTHVLQVGSATDRETYIHRLGRTGRAGKSGTGILVFSDKKEVKPVLRNELTGIDIPANQELQEFIEEATSPEWMTRALNDDIMKDRASYCYKSLIGFYFLHFKNLGIQQHLDTVVDMINAFANQAGLEEPPALRVKVAQQYGLMKHKKINV</sequence>
<dbReference type="AlphaFoldDB" id="A0A1E7EKT0"/>
<comment type="domain">
    <text evidence="6">The Q motif is unique to and characteristic of the DEAD box family of RNA helicases and controls ATP binding and hydrolysis.</text>
</comment>
<dbReference type="EMBL" id="KV784408">
    <property type="protein sequence ID" value="OEU06508.1"/>
    <property type="molecule type" value="Genomic_DNA"/>
</dbReference>
<evidence type="ECO:0000313" key="10">
    <source>
        <dbReference type="Proteomes" id="UP000095751"/>
    </source>
</evidence>
<dbReference type="Gene3D" id="3.40.50.300">
    <property type="entry name" value="P-loop containing nucleotide triphosphate hydrolases"/>
    <property type="match status" value="2"/>
</dbReference>
<dbReference type="GO" id="GO:0016787">
    <property type="term" value="F:hydrolase activity"/>
    <property type="evidence" value="ECO:0007669"/>
    <property type="project" value="UniProtKB-KW"/>
</dbReference>
<dbReference type="EC" id="3.6.4.13" evidence="6"/>
<evidence type="ECO:0000256" key="6">
    <source>
        <dbReference type="RuleBase" id="RU365068"/>
    </source>
</evidence>
<comment type="function">
    <text evidence="6">RNA helicase.</text>
</comment>
<keyword evidence="4 6" id="KW-0067">ATP-binding</keyword>